<dbReference type="GO" id="GO:0005524">
    <property type="term" value="F:ATP binding"/>
    <property type="evidence" value="ECO:0007669"/>
    <property type="project" value="UniProtKB-KW"/>
</dbReference>
<name>A0A540MQA2_MALBA</name>
<dbReference type="InterPro" id="IPR002182">
    <property type="entry name" value="NB-ARC"/>
</dbReference>
<dbReference type="Pfam" id="PF18052">
    <property type="entry name" value="Rx_N"/>
    <property type="match status" value="1"/>
</dbReference>
<keyword evidence="4" id="KW-0611">Plant defense</keyword>
<feature type="domain" description="Disease resistance N-terminal" evidence="8">
    <location>
        <begin position="16"/>
        <end position="102"/>
    </location>
</feature>
<accession>A0A540MQA2</accession>
<dbReference type="FunFam" id="3.40.50.300:FF:001091">
    <property type="entry name" value="Probable disease resistance protein At1g61300"/>
    <property type="match status" value="1"/>
</dbReference>
<dbReference type="GO" id="GO:0006952">
    <property type="term" value="P:defense response"/>
    <property type="evidence" value="ECO:0007669"/>
    <property type="project" value="UniProtKB-KW"/>
</dbReference>
<dbReference type="InterPro" id="IPR056789">
    <property type="entry name" value="LRR_R13L1-DRL21"/>
</dbReference>
<evidence type="ECO:0000259" key="10">
    <source>
        <dbReference type="Pfam" id="PF23598"/>
    </source>
</evidence>
<dbReference type="Pfam" id="PF25019">
    <property type="entry name" value="LRR_R13L1-DRL21"/>
    <property type="match status" value="1"/>
</dbReference>
<evidence type="ECO:0000256" key="6">
    <source>
        <dbReference type="SAM" id="Coils"/>
    </source>
</evidence>
<feature type="domain" description="Disease resistance protein winged helix" evidence="9">
    <location>
        <begin position="432"/>
        <end position="497"/>
    </location>
</feature>
<evidence type="ECO:0000259" key="11">
    <source>
        <dbReference type="Pfam" id="PF25019"/>
    </source>
</evidence>
<evidence type="ECO:0000256" key="1">
    <source>
        <dbReference type="ARBA" id="ARBA00022614"/>
    </source>
</evidence>
<dbReference type="Gene3D" id="1.10.10.10">
    <property type="entry name" value="Winged helix-like DNA-binding domain superfamily/Winged helix DNA-binding domain"/>
    <property type="match status" value="1"/>
</dbReference>
<dbReference type="InterPro" id="IPR058922">
    <property type="entry name" value="WHD_DRP"/>
</dbReference>
<feature type="domain" description="Disease resistance R13L4/SHOC-2-like LRR" evidence="10">
    <location>
        <begin position="544"/>
        <end position="624"/>
    </location>
</feature>
<dbReference type="Gene3D" id="1.20.5.4130">
    <property type="match status" value="1"/>
</dbReference>
<dbReference type="SUPFAM" id="SSF52058">
    <property type="entry name" value="L domain-like"/>
    <property type="match status" value="2"/>
</dbReference>
<evidence type="ECO:0000256" key="4">
    <source>
        <dbReference type="ARBA" id="ARBA00022821"/>
    </source>
</evidence>
<dbReference type="InterPro" id="IPR036388">
    <property type="entry name" value="WH-like_DNA-bd_sf"/>
</dbReference>
<dbReference type="InterPro" id="IPR003591">
    <property type="entry name" value="Leu-rich_rpt_typical-subtyp"/>
</dbReference>
<dbReference type="Pfam" id="PF00931">
    <property type="entry name" value="NB-ARC"/>
    <property type="match status" value="1"/>
</dbReference>
<evidence type="ECO:0000259" key="7">
    <source>
        <dbReference type="Pfam" id="PF00931"/>
    </source>
</evidence>
<keyword evidence="6" id="KW-0175">Coiled coil</keyword>
<proteinExistence type="predicted"/>
<evidence type="ECO:0000313" key="13">
    <source>
        <dbReference type="Proteomes" id="UP000315295"/>
    </source>
</evidence>
<evidence type="ECO:0000259" key="9">
    <source>
        <dbReference type="Pfam" id="PF23559"/>
    </source>
</evidence>
<dbReference type="InterPro" id="IPR055414">
    <property type="entry name" value="LRR_R13L4/SHOC2-like"/>
</dbReference>
<dbReference type="SUPFAM" id="SSF52047">
    <property type="entry name" value="RNI-like"/>
    <property type="match status" value="1"/>
</dbReference>
<protein>
    <recommendedName>
        <fullName evidence="14">Disease resistance RPP13-like protein 1</fullName>
    </recommendedName>
</protein>
<evidence type="ECO:0000256" key="5">
    <source>
        <dbReference type="ARBA" id="ARBA00022840"/>
    </source>
</evidence>
<keyword evidence="1" id="KW-0433">Leucine-rich repeat</keyword>
<dbReference type="InterPro" id="IPR027417">
    <property type="entry name" value="P-loop_NTPase"/>
</dbReference>
<feature type="coiled-coil region" evidence="6">
    <location>
        <begin position="41"/>
        <end position="92"/>
    </location>
</feature>
<feature type="domain" description="R13L1/DRL21-like LRR repeat region" evidence="11">
    <location>
        <begin position="682"/>
        <end position="802"/>
    </location>
</feature>
<evidence type="ECO:0000256" key="3">
    <source>
        <dbReference type="ARBA" id="ARBA00022741"/>
    </source>
</evidence>
<dbReference type="Pfam" id="PF23559">
    <property type="entry name" value="WHD_DRP"/>
    <property type="match status" value="1"/>
</dbReference>
<organism evidence="12 13">
    <name type="scientific">Malus baccata</name>
    <name type="common">Siberian crab apple</name>
    <name type="synonym">Pyrus baccata</name>
    <dbReference type="NCBI Taxonomy" id="106549"/>
    <lineage>
        <taxon>Eukaryota</taxon>
        <taxon>Viridiplantae</taxon>
        <taxon>Streptophyta</taxon>
        <taxon>Embryophyta</taxon>
        <taxon>Tracheophyta</taxon>
        <taxon>Spermatophyta</taxon>
        <taxon>Magnoliopsida</taxon>
        <taxon>eudicotyledons</taxon>
        <taxon>Gunneridae</taxon>
        <taxon>Pentapetalae</taxon>
        <taxon>rosids</taxon>
        <taxon>fabids</taxon>
        <taxon>Rosales</taxon>
        <taxon>Rosaceae</taxon>
        <taxon>Amygdaloideae</taxon>
        <taxon>Maleae</taxon>
        <taxon>Malus</taxon>
    </lineage>
</organism>
<sequence>MALVVVGGAALSGFFQQVFVKLDSQEVKNFIRGKKQTDGLLKKLRIELMSVNAVYDDAEQKQLSNPVVKQWLHELKEAVFHAEDLLDEIKTEALRWKMEGEFGSSTSKVQDLISASFHAFDESVDTKREEIIETLSFISKQKDAFGLKERCSRRISQTLPSTSLVEGSDVYGRDHEKETIIQLLLSDDVTCNKIGVIPIVGMGGIGKTTLAQLLYNDDSVKQHFDLQAWVCVSDEFDVVKITQTIYASITSQTCDTTDLNQLQVKLKDALAGKKFLFVLDDVWNENYNIWDSLKRPFESGAHGSKIIVTARNGGVASTMCTLQTHYLKHLLEEDCWSLFAKHAVKDASVIVDPNLEVIGRQIVSKCKGLPLAAKSLGGLLRSEPNVEEWENVLKSDIWELSDARIEIMPALWLSYQYLSPELKRCFAYCSTFPKDYVFDKSELILLWMAEDLLQPQKKTRLEDVGKKYFDDLISRSFFQYSSSNDGFIMHDLMHDLATYVSGEFCIRLEDHDFSLDVVGKGRHFSYMQYSSNVDSERFDTIYEAKYLRTFILGDLYSLPTVQLDHLLMLKCLRVVKLRGNEINELPDSISNLKHLRYLDLCYTPIHKLPDAVCSLYNLQTLLVSDCRYLAELPTVLRRLIHLRHLDFRLTKIKKMPPHMGKLKDLQTFGGEFVLSKDAGGNIDELKGFQHLRGNLHISGLQNITSAEDALEAKLRDKKLSEIRLKWEGDTIDSENNSRVLGNLQPNTNLKVLAIEGYGGTKFPGWLGDESFSNLVTLRLETCGYCFSLPALGQLPSLKRLEIYLLNGVESVGSEFYGGIKPAFKSMEFLSFRSMQEWQEWCFPGGEEEGGHFPNLCELRLHCCPKLTGKIPLDYFPRLERLSLQEVNIESLACLHECNKFNIELPSLRELEMSDCPNLVCFVGGGVLLAPNLKEISMCRFKNLWSVPEDMQISLPYLPSLSIKGCKEFKSFPEESKFPSLDDLKIMECPEFVGFPHGGGLQAPNLKTMEIKECNKFRSLPEEMHASLLSLQSLSIMFCNEFRSFPEESKFSSLFDLKIKECPKFVGFHHEGLQAPNLKMMEIKECNKFRSRPEEMHASLRSLQSLSIEGCKEFKSFPEESKFPSLYYLKIKECPEFVGFHHEGGLQAPNLKEMEIYECNKFGSLPEEMHASLPSLQFLSIEGCKEFKSFPEESKLPFLYYLKIKECPEFVGGGGLQAPNLNTMEIEECNKFRSLPSLRSLILRDCPELESFPEGGLPSKLRYLGIRSCKKLMANRMRWGLQTLTSLKYLDVDFSKCEEEEIGESFPEEGLLPTTLTSLRISDHPNLKAIDGKALRHLISLETLKISFCPQLQSLPDEGLPTSLSRLDIFKCDFQIG</sequence>
<keyword evidence="5" id="KW-0067">ATP-binding</keyword>
<gene>
    <name evidence="12" type="ORF">C1H46_013524</name>
</gene>
<dbReference type="GO" id="GO:0051707">
    <property type="term" value="P:response to other organism"/>
    <property type="evidence" value="ECO:0007669"/>
    <property type="project" value="UniProtKB-ARBA"/>
</dbReference>
<dbReference type="InterPro" id="IPR041118">
    <property type="entry name" value="Rx_N"/>
</dbReference>
<dbReference type="PANTHER" id="PTHR36766:SF51">
    <property type="entry name" value="DISEASE RESISTANCE RPP13-LIKE PROTEIN 1"/>
    <property type="match status" value="1"/>
</dbReference>
<evidence type="ECO:0000256" key="2">
    <source>
        <dbReference type="ARBA" id="ARBA00022737"/>
    </source>
</evidence>
<dbReference type="GO" id="GO:0043531">
    <property type="term" value="F:ADP binding"/>
    <property type="evidence" value="ECO:0007669"/>
    <property type="project" value="InterPro"/>
</dbReference>
<dbReference type="FunFam" id="1.10.10.10:FF:000322">
    <property type="entry name" value="Probable disease resistance protein At1g63360"/>
    <property type="match status" value="1"/>
</dbReference>
<dbReference type="Pfam" id="PF23598">
    <property type="entry name" value="LRR_14"/>
    <property type="match status" value="1"/>
</dbReference>
<dbReference type="PANTHER" id="PTHR36766">
    <property type="entry name" value="PLANT BROAD-SPECTRUM MILDEW RESISTANCE PROTEIN RPW8"/>
    <property type="match status" value="1"/>
</dbReference>
<dbReference type="EMBL" id="VIEB01000204">
    <property type="protein sequence ID" value="TQE00984.1"/>
    <property type="molecule type" value="Genomic_DNA"/>
</dbReference>
<dbReference type="SMART" id="SM00369">
    <property type="entry name" value="LRR_TYP"/>
    <property type="match status" value="4"/>
</dbReference>
<keyword evidence="13" id="KW-1185">Reference proteome</keyword>
<dbReference type="PRINTS" id="PR00364">
    <property type="entry name" value="DISEASERSIST"/>
</dbReference>
<dbReference type="Gene3D" id="3.40.50.300">
    <property type="entry name" value="P-loop containing nucleotide triphosphate hydrolases"/>
    <property type="match status" value="1"/>
</dbReference>
<dbReference type="SUPFAM" id="SSF52540">
    <property type="entry name" value="P-loop containing nucleoside triphosphate hydrolases"/>
    <property type="match status" value="1"/>
</dbReference>
<dbReference type="Proteomes" id="UP000315295">
    <property type="component" value="Unassembled WGS sequence"/>
</dbReference>
<dbReference type="Gene3D" id="3.80.10.10">
    <property type="entry name" value="Ribonuclease Inhibitor"/>
    <property type="match status" value="7"/>
</dbReference>
<comment type="caution">
    <text evidence="12">The sequence shown here is derived from an EMBL/GenBank/DDBJ whole genome shotgun (WGS) entry which is preliminary data.</text>
</comment>
<feature type="domain" description="NB-ARC" evidence="7">
    <location>
        <begin position="175"/>
        <end position="345"/>
    </location>
</feature>
<evidence type="ECO:0008006" key="14">
    <source>
        <dbReference type="Google" id="ProtNLM"/>
    </source>
</evidence>
<keyword evidence="3" id="KW-0547">Nucleotide-binding</keyword>
<evidence type="ECO:0000259" key="8">
    <source>
        <dbReference type="Pfam" id="PF18052"/>
    </source>
</evidence>
<keyword evidence="2" id="KW-0677">Repeat</keyword>
<evidence type="ECO:0000313" key="12">
    <source>
        <dbReference type="EMBL" id="TQE00984.1"/>
    </source>
</evidence>
<reference evidence="12 13" key="1">
    <citation type="journal article" date="2019" name="G3 (Bethesda)">
        <title>Sequencing of a Wild Apple (Malus baccata) Genome Unravels the Differences Between Cultivated and Wild Apple Species Regarding Disease Resistance and Cold Tolerance.</title>
        <authorList>
            <person name="Chen X."/>
        </authorList>
    </citation>
    <scope>NUCLEOTIDE SEQUENCE [LARGE SCALE GENOMIC DNA]</scope>
    <source>
        <strain evidence="13">cv. Shandingzi</strain>
        <tissue evidence="12">Leaves</tissue>
    </source>
</reference>
<dbReference type="InterPro" id="IPR032675">
    <property type="entry name" value="LRR_dom_sf"/>
</dbReference>